<name>A0AC34F9L1_9BILA</name>
<evidence type="ECO:0000313" key="2">
    <source>
        <dbReference type="WBParaSite" id="ES5_v2.g13831.t1"/>
    </source>
</evidence>
<reference evidence="2" key="1">
    <citation type="submission" date="2022-11" db="UniProtKB">
        <authorList>
            <consortium name="WormBaseParasite"/>
        </authorList>
    </citation>
    <scope>IDENTIFICATION</scope>
</reference>
<dbReference type="WBParaSite" id="ES5_v2.g13831.t1">
    <property type="protein sequence ID" value="ES5_v2.g13831.t1"/>
    <property type="gene ID" value="ES5_v2.g13831"/>
</dbReference>
<proteinExistence type="predicted"/>
<organism evidence="1 2">
    <name type="scientific">Panagrolaimus sp. ES5</name>
    <dbReference type="NCBI Taxonomy" id="591445"/>
    <lineage>
        <taxon>Eukaryota</taxon>
        <taxon>Metazoa</taxon>
        <taxon>Ecdysozoa</taxon>
        <taxon>Nematoda</taxon>
        <taxon>Chromadorea</taxon>
        <taxon>Rhabditida</taxon>
        <taxon>Tylenchina</taxon>
        <taxon>Panagrolaimomorpha</taxon>
        <taxon>Panagrolaimoidea</taxon>
        <taxon>Panagrolaimidae</taxon>
        <taxon>Panagrolaimus</taxon>
    </lineage>
</organism>
<evidence type="ECO:0000313" key="1">
    <source>
        <dbReference type="Proteomes" id="UP000887579"/>
    </source>
</evidence>
<accession>A0AC34F9L1</accession>
<dbReference type="Proteomes" id="UP000887579">
    <property type="component" value="Unplaced"/>
</dbReference>
<protein>
    <submittedName>
        <fullName evidence="2">NAD-dependent epimerase/dehydratase domain-containing protein</fullName>
    </submittedName>
</protein>
<sequence length="388" mass="43306">MRIPTTTTTKAVASKIILRPSQFRTIGTSTENPRGFTPIGQEAPISDPYVKFYKYAQSYHGSSPPKVLITGGLGQLGRSLAAIMKYMYGKDSVILSDICKRPAGFEHLTPFCYVNILDKTSIEEAVVNNNIDTLIHFSALLSAVGENNVPLAISVNGRGVENVLEISKAHNLKLFIPSTIGAFGPTTTRDGTPDLTIQRPRTIYGVTKVYAELLGEYYHEKYGVDFRSLRFPGIISTVEPGGGTTDYAIKIYYDALLHGKHICYLKPDTELPMMYDTDCMTSVVQMLHTPSENLSLRTYNVTGFSFTPEQIAESIRKRIPNFLIEYNICPIRQKIADSWPRSLDDSTARRDWAWKPEYDLEATTEIMLELLTAKLLPPSQSEPKLATM</sequence>